<organism evidence="1 2">
    <name type="scientific">Taxus chinensis</name>
    <name type="common">Chinese yew</name>
    <name type="synonym">Taxus wallichiana var. chinensis</name>
    <dbReference type="NCBI Taxonomy" id="29808"/>
    <lineage>
        <taxon>Eukaryota</taxon>
        <taxon>Viridiplantae</taxon>
        <taxon>Streptophyta</taxon>
        <taxon>Embryophyta</taxon>
        <taxon>Tracheophyta</taxon>
        <taxon>Spermatophyta</taxon>
        <taxon>Pinopsida</taxon>
        <taxon>Pinidae</taxon>
        <taxon>Conifers II</taxon>
        <taxon>Cupressales</taxon>
        <taxon>Taxaceae</taxon>
        <taxon>Taxus</taxon>
    </lineage>
</organism>
<dbReference type="AlphaFoldDB" id="A0AA38GPM9"/>
<name>A0AA38GPM9_TAXCH</name>
<dbReference type="InterPro" id="IPR011009">
    <property type="entry name" value="Kinase-like_dom_sf"/>
</dbReference>
<feature type="non-terminal residue" evidence="1">
    <location>
        <position position="1"/>
    </location>
</feature>
<dbReference type="Gene3D" id="1.10.510.10">
    <property type="entry name" value="Transferase(Phosphotransferase) domain 1"/>
    <property type="match status" value="1"/>
</dbReference>
<dbReference type="PANTHER" id="PTHR48008:SF14">
    <property type="entry name" value="PROTEIN KINASE DOMAIN-CONTAINING PROTEIN"/>
    <property type="match status" value="1"/>
</dbReference>
<evidence type="ECO:0008006" key="3">
    <source>
        <dbReference type="Google" id="ProtNLM"/>
    </source>
</evidence>
<dbReference type="Proteomes" id="UP000824469">
    <property type="component" value="Unassembled WGS sequence"/>
</dbReference>
<dbReference type="InterPro" id="IPR052451">
    <property type="entry name" value="Ser/Thr_kinase-like"/>
</dbReference>
<proteinExistence type="predicted"/>
<feature type="non-terminal residue" evidence="1">
    <location>
        <position position="74"/>
    </location>
</feature>
<reference evidence="1 2" key="1">
    <citation type="journal article" date="2021" name="Nat. Plants">
        <title>The Taxus genome provides insights into paclitaxel biosynthesis.</title>
        <authorList>
            <person name="Xiong X."/>
            <person name="Gou J."/>
            <person name="Liao Q."/>
            <person name="Li Y."/>
            <person name="Zhou Q."/>
            <person name="Bi G."/>
            <person name="Li C."/>
            <person name="Du R."/>
            <person name="Wang X."/>
            <person name="Sun T."/>
            <person name="Guo L."/>
            <person name="Liang H."/>
            <person name="Lu P."/>
            <person name="Wu Y."/>
            <person name="Zhang Z."/>
            <person name="Ro D.K."/>
            <person name="Shang Y."/>
            <person name="Huang S."/>
            <person name="Yan J."/>
        </authorList>
    </citation>
    <scope>NUCLEOTIDE SEQUENCE [LARGE SCALE GENOMIC DNA]</scope>
    <source>
        <strain evidence="1">Ta-2019</strain>
    </source>
</reference>
<comment type="caution">
    <text evidence="1">The sequence shown here is derived from an EMBL/GenBank/DDBJ whole genome shotgun (WGS) entry which is preliminary data.</text>
</comment>
<dbReference type="PANTHER" id="PTHR48008">
    <property type="entry name" value="LEUCINE-RICH REPEAT RECEPTOR-LIKE PROTEIN KINASE IMK3-RELATED"/>
    <property type="match status" value="1"/>
</dbReference>
<keyword evidence="2" id="KW-1185">Reference proteome</keyword>
<accession>A0AA38GPM9</accession>
<dbReference type="OMA" id="DQVPAHK"/>
<protein>
    <recommendedName>
        <fullName evidence="3">Serine-threonine/tyrosine-protein kinase catalytic domain-containing protein</fullName>
    </recommendedName>
</protein>
<evidence type="ECO:0000313" key="2">
    <source>
        <dbReference type="Proteomes" id="UP000824469"/>
    </source>
</evidence>
<dbReference type="SUPFAM" id="SSF56112">
    <property type="entry name" value="Protein kinase-like (PK-like)"/>
    <property type="match status" value="1"/>
</dbReference>
<sequence>VGGSVSTKGDVYSDGILILEMVTRKRPSDDMFVGGMNLPKWVRSAFPERIADIVDRRLLRDVNENICLVSFVNV</sequence>
<evidence type="ECO:0000313" key="1">
    <source>
        <dbReference type="EMBL" id="KAH9324495.1"/>
    </source>
</evidence>
<gene>
    <name evidence="1" type="ORF">KI387_004673</name>
</gene>
<dbReference type="EMBL" id="JAHRHJ020000002">
    <property type="protein sequence ID" value="KAH9324495.1"/>
    <property type="molecule type" value="Genomic_DNA"/>
</dbReference>